<evidence type="ECO:0000256" key="1">
    <source>
        <dbReference type="SAM" id="MobiDB-lite"/>
    </source>
</evidence>
<gene>
    <name evidence="2" type="ORF">JBF11_06620</name>
</gene>
<name>A0ABY5XZ22_9BACT</name>
<feature type="region of interest" description="Disordered" evidence="1">
    <location>
        <begin position="1"/>
        <end position="20"/>
    </location>
</feature>
<dbReference type="RefSeq" id="WP_334314710.1">
    <property type="nucleotide sequence ID" value="NZ_CP065938.1"/>
</dbReference>
<evidence type="ECO:0008006" key="4">
    <source>
        <dbReference type="Google" id="ProtNLM"/>
    </source>
</evidence>
<organism evidence="2 3">
    <name type="scientific">Taurinivorans muris</name>
    <dbReference type="NCBI Taxonomy" id="2787751"/>
    <lineage>
        <taxon>Bacteria</taxon>
        <taxon>Pseudomonadati</taxon>
        <taxon>Thermodesulfobacteriota</taxon>
        <taxon>Desulfovibrionia</taxon>
        <taxon>Desulfovibrionales</taxon>
        <taxon>Desulfovibrionaceae</taxon>
        <taxon>Taurinivorans</taxon>
    </lineage>
</organism>
<dbReference type="EMBL" id="CP065938">
    <property type="protein sequence ID" value="UWX05144.1"/>
    <property type="molecule type" value="Genomic_DNA"/>
</dbReference>
<accession>A0ABY5XZ22</accession>
<evidence type="ECO:0000313" key="3">
    <source>
        <dbReference type="Proteomes" id="UP001058120"/>
    </source>
</evidence>
<feature type="compositionally biased region" description="Polar residues" evidence="1">
    <location>
        <begin position="1"/>
        <end position="12"/>
    </location>
</feature>
<reference evidence="2" key="1">
    <citation type="submission" date="2020-12" db="EMBL/GenBank/DDBJ databases">
        <title>Taurinivorans muris gen. nov., sp. nov., fundamental and realized metabolic niche of a ubiquitous sulfidogenic bacterium in the murine intestine.</title>
        <authorList>
            <person name="Ye H."/>
            <person name="Hanson B.T."/>
            <person name="Loy A."/>
        </authorList>
    </citation>
    <scope>NUCLEOTIDE SEQUENCE</scope>
    <source>
        <strain evidence="2">LT0009</strain>
    </source>
</reference>
<evidence type="ECO:0000313" key="2">
    <source>
        <dbReference type="EMBL" id="UWX05144.1"/>
    </source>
</evidence>
<sequence length="172" mass="19463">MTAFSNAFSESGFQEAEEPGDYSDEEARLAVSAHGGDVFLDLFSENALAGEEKEALDWTAFLSYCEEHGFPMEYIPLLQGLNVVLTKERCFIKVSSGPQATIFGKVKNQLENLLCTFLQRTVKIQSTIVAYELVSDDELREKAENNAQIQLLMKEFGAEIYRCYDLKHERKN</sequence>
<protein>
    <recommendedName>
        <fullName evidence="4">DNA polymerase III subunit gamma/tau</fullName>
    </recommendedName>
</protein>
<proteinExistence type="predicted"/>
<dbReference type="Proteomes" id="UP001058120">
    <property type="component" value="Chromosome"/>
</dbReference>
<keyword evidence="3" id="KW-1185">Reference proteome</keyword>